<dbReference type="PANTHER" id="PTHR34997">
    <property type="entry name" value="AM15"/>
    <property type="match status" value="1"/>
</dbReference>
<evidence type="ECO:0000256" key="2">
    <source>
        <dbReference type="ARBA" id="ARBA00022729"/>
    </source>
</evidence>
<dbReference type="SUPFAM" id="SSF51905">
    <property type="entry name" value="FAD/NAD(P)-binding domain"/>
    <property type="match status" value="1"/>
</dbReference>
<dbReference type="PANTHER" id="PTHR34997:SF2">
    <property type="entry name" value="LYSM DOMAIN-CONTAINING PROTEIN-RELATED"/>
    <property type="match status" value="1"/>
</dbReference>
<keyword evidence="1" id="KW-0147">Chitin-binding</keyword>
<name>A0A9Q8SVL3_9PEZI</name>
<dbReference type="CDD" id="cd00118">
    <property type="entry name" value="LysM"/>
    <property type="match status" value="1"/>
</dbReference>
<evidence type="ECO:0000256" key="3">
    <source>
        <dbReference type="ARBA" id="ARBA00023026"/>
    </source>
</evidence>
<dbReference type="Proteomes" id="UP000830671">
    <property type="component" value="Chromosome 5"/>
</dbReference>
<dbReference type="EMBL" id="CP019477">
    <property type="protein sequence ID" value="UQC84268.1"/>
    <property type="molecule type" value="Genomic_DNA"/>
</dbReference>
<dbReference type="Gene3D" id="3.10.350.10">
    <property type="entry name" value="LysM domain"/>
    <property type="match status" value="2"/>
</dbReference>
<dbReference type="InterPro" id="IPR052210">
    <property type="entry name" value="LysM1-like"/>
</dbReference>
<proteinExistence type="inferred from homology"/>
<dbReference type="GO" id="GO:0008061">
    <property type="term" value="F:chitin binding"/>
    <property type="evidence" value="ECO:0007669"/>
    <property type="project" value="UniProtKB-KW"/>
</dbReference>
<accession>A0A9Q8SVL3</accession>
<dbReference type="Gene3D" id="3.50.50.60">
    <property type="entry name" value="FAD/NAD(P)-binding domain"/>
    <property type="match status" value="1"/>
</dbReference>
<keyword evidence="3" id="KW-0843">Virulence</keyword>
<evidence type="ECO:0000313" key="6">
    <source>
        <dbReference type="EMBL" id="UQC84268.1"/>
    </source>
</evidence>
<gene>
    <name evidence="6" type="ORF">CLUP02_09764</name>
</gene>
<feature type="domain" description="LysM" evidence="5">
    <location>
        <begin position="821"/>
        <end position="867"/>
    </location>
</feature>
<evidence type="ECO:0000313" key="7">
    <source>
        <dbReference type="Proteomes" id="UP000830671"/>
    </source>
</evidence>
<feature type="domain" description="LysM" evidence="5">
    <location>
        <begin position="737"/>
        <end position="784"/>
    </location>
</feature>
<sequence length="874" mass="95279">MAEPIKVDYLVVGAGGMGMAFVDTLLSDTKATVALVDRYSRPGGHWTTAYPFVRLHQPSAFYGVNSKKLGSGFIDQVGWNKGLHELASSDEVLAYYDQVLNQRFLPSGRVQYFPNCNYQSGGKFVSMISGKSFHLTSGFTRIVDSTYMRVKVPSMGPPSYQVASDVSFVTPNSLSRISQPFANFTIVGAGKTGIDTCLWLLSRGVDASKLTWIMPRDSWLFDRSESQPGADFATRTLSCFPAQMEAIMMAASVSDLLKRLEEKGHLMRISDDVWPTMFRCASVSVTELEQLKKITNIVRQGRVVSIGLNEVKFDNGVSYQPQPNTLFVDCTADGLEKREAVPVFNGNLITLQSVRKCQQVFSAAFIAHVETAYSDDETKNKLCRPIPHPDQDFDWLLTTYLDFQNSLLWTAQPKTTKWLSQARLDWIGALLAFPRTDDDRDSESSMKQQVSSWDMAPQIHAACEKLKALLAQLPSKDAERVKEQINGVGSETFENKSGNLSPEFLDPEFKITFDAQLTLIIEPGHDSRLKSVKNLAGAVSHRGLVPKSGVGAGVEDEKRLELCGDVLVAGLEVTFYLGNDLGPDLVEEGTPLRIGARAVGGAVGGEAPATAEFAHVASGGPRGARRGAETTFEDCGGVGWDFVGTKMRSTLVSFAIASLATAAAARTSRRHPAHVRRQTGPVAPRTASDCAYYDTAVDRSYNCDFFQIEWGLSAPDFLDYNPSVGADCSGIVVGNSYCVEAVSGDTCQGIVNKYGTFDLNQFYGWNPAVGNTCSGLWLGYYYCIGTLTTTSTTAAPAPPAETCNPSAPTPTQPSAICGCKKWHLIGSGNTCDAITKQYGVTLSDFTSWTPSVGSTCTRLWLGYYASTLMLYFWF</sequence>
<evidence type="ECO:0000256" key="1">
    <source>
        <dbReference type="ARBA" id="ARBA00022669"/>
    </source>
</evidence>
<dbReference type="RefSeq" id="XP_049145886.1">
    <property type="nucleotide sequence ID" value="XM_049288742.1"/>
</dbReference>
<comment type="similarity">
    <text evidence="4">Belongs to the secreted LysM effector family.</text>
</comment>
<reference evidence="6" key="1">
    <citation type="journal article" date="2021" name="Mol. Plant Microbe Interact.">
        <title>Complete Genome Sequence of the Plant-Pathogenic Fungus Colletotrichum lupini.</title>
        <authorList>
            <person name="Baroncelli R."/>
            <person name="Pensec F."/>
            <person name="Da Lio D."/>
            <person name="Boufleur T."/>
            <person name="Vicente I."/>
            <person name="Sarrocco S."/>
            <person name="Picot A."/>
            <person name="Baraldi E."/>
            <person name="Sukno S."/>
            <person name="Thon M."/>
            <person name="Le Floch G."/>
        </authorList>
    </citation>
    <scope>NUCLEOTIDE SEQUENCE</scope>
    <source>
        <strain evidence="6">IMI 504893</strain>
    </source>
</reference>
<keyword evidence="7" id="KW-1185">Reference proteome</keyword>
<evidence type="ECO:0000259" key="5">
    <source>
        <dbReference type="PROSITE" id="PS51782"/>
    </source>
</evidence>
<keyword evidence="2" id="KW-0732">Signal</keyword>
<dbReference type="AlphaFoldDB" id="A0A9Q8SVL3"/>
<dbReference type="InterPro" id="IPR036188">
    <property type="entry name" value="FAD/NAD-bd_sf"/>
</dbReference>
<dbReference type="InterPro" id="IPR036779">
    <property type="entry name" value="LysM_dom_sf"/>
</dbReference>
<protein>
    <recommendedName>
        <fullName evidence="5">LysM domain-containing protein</fullName>
    </recommendedName>
</protein>
<dbReference type="GeneID" id="73343752"/>
<dbReference type="SUPFAM" id="SSF54106">
    <property type="entry name" value="LysM domain"/>
    <property type="match status" value="1"/>
</dbReference>
<evidence type="ECO:0000256" key="4">
    <source>
        <dbReference type="ARBA" id="ARBA00044955"/>
    </source>
</evidence>
<organism evidence="6 7">
    <name type="scientific">Colletotrichum lupini</name>
    <dbReference type="NCBI Taxonomy" id="145971"/>
    <lineage>
        <taxon>Eukaryota</taxon>
        <taxon>Fungi</taxon>
        <taxon>Dikarya</taxon>
        <taxon>Ascomycota</taxon>
        <taxon>Pezizomycotina</taxon>
        <taxon>Sordariomycetes</taxon>
        <taxon>Hypocreomycetidae</taxon>
        <taxon>Glomerellales</taxon>
        <taxon>Glomerellaceae</taxon>
        <taxon>Colletotrichum</taxon>
        <taxon>Colletotrichum acutatum species complex</taxon>
    </lineage>
</organism>
<dbReference type="InterPro" id="IPR018392">
    <property type="entry name" value="LysM"/>
</dbReference>
<dbReference type="KEGG" id="clup:CLUP02_09764"/>
<dbReference type="PROSITE" id="PS51782">
    <property type="entry name" value="LYSM"/>
    <property type="match status" value="2"/>
</dbReference>